<keyword evidence="2" id="KW-1185">Reference proteome</keyword>
<dbReference type="Proteomes" id="UP001597145">
    <property type="component" value="Unassembled WGS sequence"/>
</dbReference>
<dbReference type="EMBL" id="JBHUCP010000001">
    <property type="protein sequence ID" value="MFD1528160.1"/>
    <property type="molecule type" value="Genomic_DNA"/>
</dbReference>
<sequence length="637" mass="66069">MTAVARRRLGGGYVLDVGTANTAGEDDADLAVFVDRLAAAGSDRATSAAQAQLLRTLADGPTPPGLRRLAEALAASVSELPPPPRRPSENASVVAAVRDNALVVLDGFDTAAVAGTVAALLADGRRVVVTAATPAELAGVRGALPAGAVDRVLTALPGLSPAELRELRRLLATSTPQRRARAGQDLPPESTFPPVAEIVDLCTQAAHGGAARPGAWVVPALLTGLDANRLAAVTSVAQCVDRSLADLQSLAEHEWAWRLLSELIYSRQRATFDEIQQDIAQAVAATERAHDGPHVEFVDTPPPGAIEVLLRYRDFLSAGGRTRSVFRSSAQREVQPVLGLGRVGTRVPETEEDVQRLIEHVELVERWDRVEAGCVELGLPVPGDERELLELADGLVKVAAAARSVGALRHDVLFLAPDSPLSVPDVESAGEIAGAILDFADHGSADQAGRRLDALADALSGPALPSAPEHQQAVAALRAHDAEAYAAAVDALGAARRDAHDEARRVALLQRLSDSAPQLAAAWDAIADTDPVALGLASFVPAAALLSALPPPDTADVVLVLGAAGLGVERLLLTAVAPRMIAVVEPGAEVEPPTLVSVLRRASALVIRGRSNVPVQVVPINGAASRSAPTPIGQAGR</sequence>
<evidence type="ECO:0000313" key="2">
    <source>
        <dbReference type="Proteomes" id="UP001597145"/>
    </source>
</evidence>
<dbReference type="RefSeq" id="WP_343972450.1">
    <property type="nucleotide sequence ID" value="NZ_BAAAJG010000003.1"/>
</dbReference>
<organism evidence="1 2">
    <name type="scientific">Pseudonocardia aurantiaca</name>
    <dbReference type="NCBI Taxonomy" id="75290"/>
    <lineage>
        <taxon>Bacteria</taxon>
        <taxon>Bacillati</taxon>
        <taxon>Actinomycetota</taxon>
        <taxon>Actinomycetes</taxon>
        <taxon>Pseudonocardiales</taxon>
        <taxon>Pseudonocardiaceae</taxon>
        <taxon>Pseudonocardia</taxon>
    </lineage>
</organism>
<accession>A0ABW4FBQ3</accession>
<reference evidence="2" key="1">
    <citation type="journal article" date="2019" name="Int. J. Syst. Evol. Microbiol.">
        <title>The Global Catalogue of Microorganisms (GCM) 10K type strain sequencing project: providing services to taxonomists for standard genome sequencing and annotation.</title>
        <authorList>
            <consortium name="The Broad Institute Genomics Platform"/>
            <consortium name="The Broad Institute Genome Sequencing Center for Infectious Disease"/>
            <person name="Wu L."/>
            <person name="Ma J."/>
        </authorList>
    </citation>
    <scope>NUCLEOTIDE SEQUENCE [LARGE SCALE GENOMIC DNA]</scope>
    <source>
        <strain evidence="2">JCM 12165</strain>
    </source>
</reference>
<protein>
    <submittedName>
        <fullName evidence="1">Uncharacterized protein</fullName>
    </submittedName>
</protein>
<gene>
    <name evidence="1" type="ORF">ACFSCY_01755</name>
</gene>
<name>A0ABW4FBQ3_9PSEU</name>
<evidence type="ECO:0000313" key="1">
    <source>
        <dbReference type="EMBL" id="MFD1528160.1"/>
    </source>
</evidence>
<comment type="caution">
    <text evidence="1">The sequence shown here is derived from an EMBL/GenBank/DDBJ whole genome shotgun (WGS) entry which is preliminary data.</text>
</comment>
<proteinExistence type="predicted"/>